<gene>
    <name evidence="7 8" type="primary">mtnA</name>
    <name evidence="8" type="ORF">STPYR_10931</name>
</gene>
<evidence type="ECO:0000256" key="1">
    <source>
        <dbReference type="ARBA" id="ARBA00022605"/>
    </source>
</evidence>
<dbReference type="HAMAP" id="MF_01678">
    <property type="entry name" value="Salvage_MtnA"/>
    <property type="match status" value="1"/>
</dbReference>
<evidence type="ECO:0000256" key="3">
    <source>
        <dbReference type="ARBA" id="ARBA00023235"/>
    </source>
</evidence>
<evidence type="ECO:0000256" key="5">
    <source>
        <dbReference type="ARBA" id="ARBA00051169"/>
    </source>
</evidence>
<dbReference type="FunFam" id="3.40.50.10470:FF:000006">
    <property type="entry name" value="Methylthioribose-1-phosphate isomerase"/>
    <property type="match status" value="1"/>
</dbReference>
<feature type="active site" description="Proton donor" evidence="7">
    <location>
        <position position="287"/>
    </location>
</feature>
<dbReference type="InterPro" id="IPR037171">
    <property type="entry name" value="NagB/RpiA_transferase-like"/>
</dbReference>
<dbReference type="SUPFAM" id="SSF100950">
    <property type="entry name" value="NagB/RpiA/CoA transferase-like"/>
    <property type="match status" value="1"/>
</dbReference>
<reference evidence="8" key="1">
    <citation type="submission" date="2016-03" db="EMBL/GenBank/DDBJ databases">
        <authorList>
            <person name="Ploux O."/>
        </authorList>
    </citation>
    <scope>NUCLEOTIDE SEQUENCE</scope>
    <source>
        <strain evidence="8">UC10</strain>
    </source>
</reference>
<sequence>MASGWTRAAAPSFPPIEHARWPLAGNRRNAGDARFPAGYNGAMNDTTAIDYARYDHIRPIRWTGDALELLDQRKLPFVVEHVACHDSDAVAAAIHSLAVRGAPAIGIAAAWGVVLAARGIEAGDGGSALQALEPAMARLNAARPTAVNLAWALARMRRVLAGAGQDWRQVLALEAQAIADEDLAANRHMGMLGAGLIAPGSGVLTHCNTGSLATAGFGTALGVIRAGVAQGRVERVFAGETRPWLQGARLTVWELQQDGIDATLVADSAAAHLMKTGAVQWVIVGADRICANGDTANKIGTYQLAIAARHHGVKFMVVAPSSTVDMGTAHGDAIEIEQRDPGELFGVGGVRTVAEGITAWNPVFDVTPGGLIDAIVTERGVIQNPDRDAIQAAFGG</sequence>
<dbReference type="NCBIfam" id="NF004326">
    <property type="entry name" value="PRK05720.1"/>
    <property type="match status" value="1"/>
</dbReference>
<evidence type="ECO:0000256" key="2">
    <source>
        <dbReference type="ARBA" id="ARBA00023167"/>
    </source>
</evidence>
<evidence type="ECO:0000256" key="6">
    <source>
        <dbReference type="ARBA" id="ARBA00058145"/>
    </source>
</evidence>
<dbReference type="NCBIfam" id="TIGR00512">
    <property type="entry name" value="salvage_mtnA"/>
    <property type="match status" value="1"/>
</dbReference>
<comment type="catalytic activity">
    <reaction evidence="5">
        <text>5-(methylsulfanyl)-alpha-D-ribose 1-phosphate = 5-(methylsulfanyl)-D-ribulose 1-phosphate</text>
        <dbReference type="Rhea" id="RHEA:19989"/>
        <dbReference type="ChEBI" id="CHEBI:58533"/>
        <dbReference type="ChEBI" id="CHEBI:58548"/>
        <dbReference type="EC" id="5.3.1.23"/>
    </reaction>
    <physiologicalReaction direction="left-to-right" evidence="5">
        <dbReference type="Rhea" id="RHEA:19990"/>
    </physiologicalReaction>
</comment>
<accession>A0A1Y5Q180</accession>
<dbReference type="UniPathway" id="UPA00904">
    <property type="reaction ID" value="UER00874"/>
</dbReference>
<dbReference type="Pfam" id="PF01008">
    <property type="entry name" value="IF-2B"/>
    <property type="match status" value="1"/>
</dbReference>
<feature type="binding site" evidence="7">
    <location>
        <position position="143"/>
    </location>
    <ligand>
        <name>substrate</name>
    </ligand>
</feature>
<dbReference type="FunFam" id="1.20.120.420:FF:000007">
    <property type="entry name" value="Methylthioribose-1-phosphate isomerase"/>
    <property type="match status" value="1"/>
</dbReference>
<dbReference type="EC" id="5.3.1.23" evidence="7"/>
<comment type="catalytic activity">
    <reaction evidence="4">
        <text>5-deoxy-alpha-D-ribose 1-phosphate = 5-deoxy-D-ribulose 1-phosphate</text>
        <dbReference type="Rhea" id="RHEA:61296"/>
        <dbReference type="ChEBI" id="CHEBI:58749"/>
        <dbReference type="ChEBI" id="CHEBI:144504"/>
    </reaction>
    <physiologicalReaction direction="left-to-right" evidence="4">
        <dbReference type="Rhea" id="RHEA:61297"/>
    </physiologicalReaction>
</comment>
<comment type="function">
    <text evidence="6">Catalyzes the interconversion of methylthioribose-1-phosphate (MTR-1-P) into methylthioribulose-1-phosphate (MTRu-1-P). Also catalyzes the interconversion of 5-deoxyribose 1-phosphate and 5-deoxyribulose 1-phosphate. Part of a bifunctional DHAP-shunt salvage pathway for SAM by-products.</text>
</comment>
<feature type="site" description="Transition state stabilizer" evidence="7">
    <location>
        <position position="207"/>
    </location>
</feature>
<dbReference type="Gene3D" id="3.40.50.10470">
    <property type="entry name" value="Translation initiation factor eif-2b, domain 2"/>
    <property type="match status" value="1"/>
</dbReference>
<dbReference type="InterPro" id="IPR000649">
    <property type="entry name" value="IF-2B-related"/>
</dbReference>
<keyword evidence="2 7" id="KW-0486">Methionine biosynthesis</keyword>
<comment type="pathway">
    <text evidence="7">Amino-acid biosynthesis; L-methionine biosynthesis via salvage pathway; L-methionine from S-methyl-5-thio-alpha-D-ribose 1-phosphate: step 1/6.</text>
</comment>
<keyword evidence="3 7" id="KW-0413">Isomerase</keyword>
<evidence type="ECO:0000313" key="8">
    <source>
        <dbReference type="EMBL" id="SBV36001.1"/>
    </source>
</evidence>
<organism evidence="8">
    <name type="scientific">uncultured Stenotrophomonas sp</name>
    <dbReference type="NCBI Taxonomy" id="165438"/>
    <lineage>
        <taxon>Bacteria</taxon>
        <taxon>Pseudomonadati</taxon>
        <taxon>Pseudomonadota</taxon>
        <taxon>Gammaproteobacteria</taxon>
        <taxon>Lysobacterales</taxon>
        <taxon>Lysobacteraceae</taxon>
        <taxon>Stenotrophomonas</taxon>
        <taxon>environmental samples</taxon>
    </lineage>
</organism>
<evidence type="ECO:0000256" key="7">
    <source>
        <dbReference type="HAMAP-Rule" id="MF_01678"/>
    </source>
</evidence>
<name>A0A1Y5Q180_9GAMM</name>
<dbReference type="InterPro" id="IPR005251">
    <property type="entry name" value="IF-M1Pi"/>
</dbReference>
<protein>
    <recommendedName>
        <fullName evidence="7">Methylthioribose-1-phosphate isomerase</fullName>
        <shortName evidence="7">M1Pi</shortName>
        <shortName evidence="7">MTR-1-P isomerase</shortName>
        <ecNumber evidence="7">5.3.1.23</ecNumber>
    </recommendedName>
    <alternativeName>
        <fullName evidence="7">S-methyl-5-thioribose-1-phosphate isomerase</fullName>
    </alternativeName>
</protein>
<feature type="binding site" evidence="7">
    <location>
        <position position="246"/>
    </location>
    <ligand>
        <name>substrate</name>
    </ligand>
</feature>
<dbReference type="InterPro" id="IPR011559">
    <property type="entry name" value="Initiation_fac_2B_a/b/d"/>
</dbReference>
<proteinExistence type="inferred from homology"/>
<dbReference type="InterPro" id="IPR027363">
    <property type="entry name" value="M1Pi_N"/>
</dbReference>
<evidence type="ECO:0000256" key="4">
    <source>
        <dbReference type="ARBA" id="ARBA00050906"/>
    </source>
</evidence>
<dbReference type="PANTHER" id="PTHR43475:SF1">
    <property type="entry name" value="METHYLTHIORIBOSE-1-PHOSPHATE ISOMERASE"/>
    <property type="match status" value="1"/>
</dbReference>
<keyword evidence="1 7" id="KW-0028">Amino-acid biosynthesis</keyword>
<dbReference type="GO" id="GO:0019509">
    <property type="term" value="P:L-methionine salvage from methylthioadenosine"/>
    <property type="evidence" value="ECO:0007669"/>
    <property type="project" value="UniProtKB-UniRule"/>
</dbReference>
<dbReference type="PANTHER" id="PTHR43475">
    <property type="entry name" value="METHYLTHIORIBOSE-1-PHOSPHATE ISOMERASE"/>
    <property type="match status" value="1"/>
</dbReference>
<dbReference type="AlphaFoldDB" id="A0A1Y5Q180"/>
<dbReference type="EMBL" id="FLTS01000001">
    <property type="protein sequence ID" value="SBV36001.1"/>
    <property type="molecule type" value="Genomic_DNA"/>
</dbReference>
<dbReference type="Gene3D" id="1.20.120.420">
    <property type="entry name" value="translation initiation factor eif-2b, domain 1"/>
    <property type="match status" value="1"/>
</dbReference>
<dbReference type="InterPro" id="IPR042529">
    <property type="entry name" value="IF_2B-like_C"/>
</dbReference>
<comment type="similarity">
    <text evidence="7">Belongs to the EIF-2B alpha/beta/delta subunits family. MtnA subfamily.</text>
</comment>
<feature type="binding site" evidence="7">
    <location>
        <begin position="297"/>
        <end position="298"/>
    </location>
    <ligand>
        <name>substrate</name>
    </ligand>
</feature>
<dbReference type="GO" id="GO:0046523">
    <property type="term" value="F:S-methyl-5-thioribose-1-phosphate isomerase activity"/>
    <property type="evidence" value="ECO:0007669"/>
    <property type="project" value="UniProtKB-UniRule"/>
</dbReference>
<feature type="binding site" evidence="7">
    <location>
        <begin position="100"/>
        <end position="102"/>
    </location>
    <ligand>
        <name>substrate</name>
    </ligand>
</feature>
<dbReference type="NCBIfam" id="TIGR00524">
    <property type="entry name" value="eIF-2B_rel"/>
    <property type="match status" value="1"/>
</dbReference>